<feature type="non-terminal residue" evidence="2">
    <location>
        <position position="1"/>
    </location>
</feature>
<evidence type="ECO:0000313" key="2">
    <source>
        <dbReference type="EMBL" id="OEV03385.1"/>
    </source>
</evidence>
<feature type="region of interest" description="Disordered" evidence="1">
    <location>
        <begin position="1"/>
        <end position="141"/>
    </location>
</feature>
<feature type="compositionally biased region" description="Pro residues" evidence="1">
    <location>
        <begin position="112"/>
        <end position="126"/>
    </location>
</feature>
<name>A0A1E7KHI7_9ACTN</name>
<proteinExistence type="predicted"/>
<keyword evidence="3" id="KW-1185">Reference proteome</keyword>
<protein>
    <submittedName>
        <fullName evidence="2">Uncharacterized protein</fullName>
    </submittedName>
</protein>
<accession>A0A1E7KHI7</accession>
<evidence type="ECO:0000313" key="3">
    <source>
        <dbReference type="Proteomes" id="UP000176101"/>
    </source>
</evidence>
<dbReference type="EMBL" id="LJGU01000120">
    <property type="protein sequence ID" value="OEV03385.1"/>
    <property type="molecule type" value="Genomic_DNA"/>
</dbReference>
<dbReference type="Proteomes" id="UP000176101">
    <property type="component" value="Unassembled WGS sequence"/>
</dbReference>
<evidence type="ECO:0000256" key="1">
    <source>
        <dbReference type="SAM" id="MobiDB-lite"/>
    </source>
</evidence>
<sequence length="212" mass="22622">TAAQPRHAGENGSGGAHGHPEAPAPDQVPTAPPSSGVTVPVGPNRVRALGGSTPEQTGPEDPGPGQAPQFEQASQGHQQLFLEPQQLQQPATSDAEAAHYGRYEPAVAYEPEAPPEPEIPPAPEVPYEPNDPDSVEPVGIPDGVPREEVYFRAYRDYAAVRASFPSARQLSRALHEGYGITDADGSLLSETYLRSYLHELRDRYNTEMGLAG</sequence>
<feature type="compositionally biased region" description="Low complexity" evidence="1">
    <location>
        <begin position="78"/>
        <end position="90"/>
    </location>
</feature>
<dbReference type="AlphaFoldDB" id="A0A1E7KHI7"/>
<reference evidence="2 3" key="1">
    <citation type="journal article" date="2016" name="Front. Microbiol.">
        <title>Comparative Genomics Analysis of Streptomyces Species Reveals Their Adaptation to the Marine Environment and Their Diversity at the Genomic Level.</title>
        <authorList>
            <person name="Tian X."/>
            <person name="Zhang Z."/>
            <person name="Yang T."/>
            <person name="Chen M."/>
            <person name="Li J."/>
            <person name="Chen F."/>
            <person name="Yang J."/>
            <person name="Li W."/>
            <person name="Zhang B."/>
            <person name="Zhang Z."/>
            <person name="Wu J."/>
            <person name="Zhang C."/>
            <person name="Long L."/>
            <person name="Xiao J."/>
        </authorList>
    </citation>
    <scope>NUCLEOTIDE SEQUENCE [LARGE SCALE GENOMIC DNA]</scope>
    <source>
        <strain evidence="2 3">SCSIO 02100</strain>
    </source>
</reference>
<comment type="caution">
    <text evidence="2">The sequence shown here is derived from an EMBL/GenBank/DDBJ whole genome shotgun (WGS) entry which is preliminary data.</text>
</comment>
<feature type="compositionally biased region" description="Low complexity" evidence="1">
    <location>
        <begin position="33"/>
        <end position="43"/>
    </location>
</feature>
<organism evidence="2 3">
    <name type="scientific">Streptomyces oceani</name>
    <dbReference type="NCBI Taxonomy" id="1075402"/>
    <lineage>
        <taxon>Bacteria</taxon>
        <taxon>Bacillati</taxon>
        <taxon>Actinomycetota</taxon>
        <taxon>Actinomycetes</taxon>
        <taxon>Kitasatosporales</taxon>
        <taxon>Streptomycetaceae</taxon>
        <taxon>Streptomyces</taxon>
    </lineage>
</organism>
<gene>
    <name evidence="2" type="ORF">AN216_11755</name>
</gene>